<dbReference type="AlphaFoldDB" id="X1JJM0"/>
<organism evidence="1">
    <name type="scientific">marine sediment metagenome</name>
    <dbReference type="NCBI Taxonomy" id="412755"/>
    <lineage>
        <taxon>unclassified sequences</taxon>
        <taxon>metagenomes</taxon>
        <taxon>ecological metagenomes</taxon>
    </lineage>
</organism>
<sequence length="30" mass="2843">MFGAGVLLDWRPSGVGEVIDGPGAAGADGA</sequence>
<gene>
    <name evidence="1" type="ORF">S03H2_69057</name>
</gene>
<feature type="non-terminal residue" evidence="1">
    <location>
        <position position="30"/>
    </location>
</feature>
<protein>
    <submittedName>
        <fullName evidence="1">Uncharacterized protein</fullName>
    </submittedName>
</protein>
<dbReference type="EMBL" id="BARU01045541">
    <property type="protein sequence ID" value="GAH94277.1"/>
    <property type="molecule type" value="Genomic_DNA"/>
</dbReference>
<accession>X1JJM0</accession>
<evidence type="ECO:0000313" key="1">
    <source>
        <dbReference type="EMBL" id="GAH94277.1"/>
    </source>
</evidence>
<comment type="caution">
    <text evidence="1">The sequence shown here is derived from an EMBL/GenBank/DDBJ whole genome shotgun (WGS) entry which is preliminary data.</text>
</comment>
<proteinExistence type="predicted"/>
<reference evidence="1" key="1">
    <citation type="journal article" date="2014" name="Front. Microbiol.">
        <title>High frequency of phylogenetically diverse reductive dehalogenase-homologous genes in deep subseafloor sedimentary metagenomes.</title>
        <authorList>
            <person name="Kawai M."/>
            <person name="Futagami T."/>
            <person name="Toyoda A."/>
            <person name="Takaki Y."/>
            <person name="Nishi S."/>
            <person name="Hori S."/>
            <person name="Arai W."/>
            <person name="Tsubouchi T."/>
            <person name="Morono Y."/>
            <person name="Uchiyama I."/>
            <person name="Ito T."/>
            <person name="Fujiyama A."/>
            <person name="Inagaki F."/>
            <person name="Takami H."/>
        </authorList>
    </citation>
    <scope>NUCLEOTIDE SEQUENCE</scope>
    <source>
        <strain evidence="1">Expedition CK06-06</strain>
    </source>
</reference>
<name>X1JJM0_9ZZZZ</name>